<name>A0ABW1JL20_9NOCA</name>
<feature type="compositionally biased region" description="Polar residues" evidence="1">
    <location>
        <begin position="241"/>
        <end position="251"/>
    </location>
</feature>
<proteinExistence type="predicted"/>
<evidence type="ECO:0000313" key="4">
    <source>
        <dbReference type="Proteomes" id="UP001596223"/>
    </source>
</evidence>
<dbReference type="InterPro" id="IPR059050">
    <property type="entry name" value="Rv3660c_N"/>
</dbReference>
<organism evidence="3 4">
    <name type="scientific">Nocardia lasii</name>
    <dbReference type="NCBI Taxonomy" id="1616107"/>
    <lineage>
        <taxon>Bacteria</taxon>
        <taxon>Bacillati</taxon>
        <taxon>Actinomycetota</taxon>
        <taxon>Actinomycetes</taxon>
        <taxon>Mycobacteriales</taxon>
        <taxon>Nocardiaceae</taxon>
        <taxon>Nocardia</taxon>
    </lineage>
</organism>
<feature type="domain" description="Rv3660c-like CheY-like N-terminal" evidence="2">
    <location>
        <begin position="18"/>
        <end position="123"/>
    </location>
</feature>
<evidence type="ECO:0000259" key="2">
    <source>
        <dbReference type="Pfam" id="PF26563"/>
    </source>
</evidence>
<dbReference type="Pfam" id="PF26563">
    <property type="entry name" value="Rv3660c_N"/>
    <property type="match status" value="1"/>
</dbReference>
<dbReference type="InterPro" id="IPR027417">
    <property type="entry name" value="P-loop_NTPase"/>
</dbReference>
<sequence>MNLSPVALPPHAPALVLVRDERLRAEVRRVAAAAERVTHERVMPVGRHAWSGAGMVILDTAAALAAAAAGCPRRAGIVLVTEGEPAVADWQAATAVGAERVVALPVEAVALVEQFAEHAESRTGEGVVIAVVGAGGGAGASTLAAATALRGAARRVRRDTVLIDGAPLDGGIDLVLGMENVPGLRWPDLVIQDGRVSAAALHNALPAGAPGLAVLSCGRALSGGGAAEFSGRGGSALGATDANQVGVSDNSAIRPGRASRGSPGHSQAALDRGAGDAMSQVGGRAGFERAESDSPAARSRAVGAAAELSPAAVRAVIESGRTAGDLVVCDVSSERGPAADAMLDAADLVVLIVPARLRSIAAAEVVSAYLGERNPNRGLIVRGPAPGGLRGAEVAELLGLPLLAAVRGQAGLASRLERGGLNVRRRGPLRDAADAVLAMVGADSA</sequence>
<keyword evidence="4" id="KW-1185">Reference proteome</keyword>
<dbReference type="Proteomes" id="UP001596223">
    <property type="component" value="Unassembled WGS sequence"/>
</dbReference>
<dbReference type="InterPro" id="IPR050625">
    <property type="entry name" value="ParA/MinD_ATPase"/>
</dbReference>
<dbReference type="PANTHER" id="PTHR43384">
    <property type="entry name" value="SEPTUM SITE-DETERMINING PROTEIN MIND HOMOLOG, CHLOROPLASTIC-RELATED"/>
    <property type="match status" value="1"/>
</dbReference>
<dbReference type="PANTHER" id="PTHR43384:SF11">
    <property type="entry name" value="SEPTUM SITE DETERMINING PROTEIN"/>
    <property type="match status" value="1"/>
</dbReference>
<gene>
    <name evidence="3" type="primary">ssd</name>
    <name evidence="3" type="ORF">ACFP3H_03635</name>
</gene>
<protein>
    <submittedName>
        <fullName evidence="3">Septum site-determining protein Ssd</fullName>
    </submittedName>
</protein>
<dbReference type="EMBL" id="JBHSQN010000001">
    <property type="protein sequence ID" value="MFC6010131.1"/>
    <property type="molecule type" value="Genomic_DNA"/>
</dbReference>
<dbReference type="SUPFAM" id="SSF52540">
    <property type="entry name" value="P-loop containing nucleoside triphosphate hydrolases"/>
    <property type="match status" value="1"/>
</dbReference>
<reference evidence="4" key="1">
    <citation type="journal article" date="2019" name="Int. J. Syst. Evol. Microbiol.">
        <title>The Global Catalogue of Microorganisms (GCM) 10K type strain sequencing project: providing services to taxonomists for standard genome sequencing and annotation.</title>
        <authorList>
            <consortium name="The Broad Institute Genomics Platform"/>
            <consortium name="The Broad Institute Genome Sequencing Center for Infectious Disease"/>
            <person name="Wu L."/>
            <person name="Ma J."/>
        </authorList>
    </citation>
    <scope>NUCLEOTIDE SEQUENCE [LARGE SCALE GENOMIC DNA]</scope>
    <source>
        <strain evidence="4">CCUG 36956</strain>
    </source>
</reference>
<evidence type="ECO:0000256" key="1">
    <source>
        <dbReference type="SAM" id="MobiDB-lite"/>
    </source>
</evidence>
<dbReference type="RefSeq" id="WP_378599446.1">
    <property type="nucleotide sequence ID" value="NZ_JBHSQN010000001.1"/>
</dbReference>
<evidence type="ECO:0000313" key="3">
    <source>
        <dbReference type="EMBL" id="MFC6010131.1"/>
    </source>
</evidence>
<feature type="region of interest" description="Disordered" evidence="1">
    <location>
        <begin position="239"/>
        <end position="280"/>
    </location>
</feature>
<dbReference type="NCBIfam" id="TIGR03815">
    <property type="entry name" value="CpaE_hom_Actino"/>
    <property type="match status" value="1"/>
</dbReference>
<comment type="caution">
    <text evidence="3">The sequence shown here is derived from an EMBL/GenBank/DDBJ whole genome shotgun (WGS) entry which is preliminary data.</text>
</comment>
<dbReference type="InterPro" id="IPR022521">
    <property type="entry name" value="Rv3660c"/>
</dbReference>
<dbReference type="Gene3D" id="3.40.50.300">
    <property type="entry name" value="P-loop containing nucleotide triphosphate hydrolases"/>
    <property type="match status" value="2"/>
</dbReference>
<accession>A0ABW1JL20</accession>